<keyword evidence="2" id="KW-0808">Transferase</keyword>
<keyword evidence="6" id="KW-0472">Membrane</keyword>
<evidence type="ECO:0000313" key="8">
    <source>
        <dbReference type="EMBL" id="BBM83232.1"/>
    </source>
</evidence>
<evidence type="ECO:0000313" key="9">
    <source>
        <dbReference type="Proteomes" id="UP000326354"/>
    </source>
</evidence>
<dbReference type="InterPro" id="IPR002716">
    <property type="entry name" value="PIN_dom"/>
</dbReference>
<protein>
    <submittedName>
        <fullName evidence="8">Putative PIN and TRAM-domain containing protein YacL</fullName>
    </submittedName>
</protein>
<comment type="cofactor">
    <cofactor evidence="1">
        <name>Mg(2+)</name>
        <dbReference type="ChEBI" id="CHEBI:18420"/>
    </cofactor>
</comment>
<dbReference type="Pfam" id="PF01850">
    <property type="entry name" value="PIN"/>
    <property type="match status" value="1"/>
</dbReference>
<dbReference type="InterPro" id="IPR052041">
    <property type="entry name" value="Nucleic_acid_metab_PIN/TRAM"/>
</dbReference>
<keyword evidence="6" id="KW-0812">Transmembrane</keyword>
<evidence type="ECO:0000256" key="2">
    <source>
        <dbReference type="ARBA" id="ARBA00022679"/>
    </source>
</evidence>
<evidence type="ECO:0000256" key="4">
    <source>
        <dbReference type="ARBA" id="ARBA00022801"/>
    </source>
</evidence>
<feature type="transmembrane region" description="Helical" evidence="6">
    <location>
        <begin position="35"/>
        <end position="56"/>
    </location>
</feature>
<dbReference type="InterPro" id="IPR029060">
    <property type="entry name" value="PIN-like_dom_sf"/>
</dbReference>
<evidence type="ECO:0000256" key="5">
    <source>
        <dbReference type="ARBA" id="ARBA00022842"/>
    </source>
</evidence>
<dbReference type="GO" id="GO:0016787">
    <property type="term" value="F:hydrolase activity"/>
    <property type="evidence" value="ECO:0007669"/>
    <property type="project" value="UniProtKB-KW"/>
</dbReference>
<keyword evidence="5" id="KW-0460">Magnesium</keyword>
<feature type="transmembrane region" description="Helical" evidence="6">
    <location>
        <begin position="62"/>
        <end position="90"/>
    </location>
</feature>
<sequence length="346" mass="38887">MPGILLVLRTVFVITTASVFYQLAKLIFERPNFHIVNISAIITGSIIGICIIWVEIKYSTRFLVGIFTVILGLLVGFIASYLFVQALFLIPHVNMMKDIFPDEYQKIRDLVNVGITFLFCYLSVAVLYRTKNRFKLLIPFVDFTKEAGDRRLILDSSIIIDGRISNICETGIMKGNLVIPKFILDEVQSLADCSDKQKRIRGRRGLEILAELQKNKKLDVTIEPQTFPNIKEVDNKLIALAQEINGIVITNDYNLKKIAQLQDVGVINLNSLANALKPTVFPGELIDIRIVKQGEEAEQGIGYLEDGTVVIVENTRRMIGKNVSVVVTNVLQNNIGRMVFAKLNES</sequence>
<dbReference type="Gene3D" id="3.40.50.1010">
    <property type="entry name" value="5'-nuclease"/>
    <property type="match status" value="1"/>
</dbReference>
<dbReference type="GO" id="GO:0016740">
    <property type="term" value="F:transferase activity"/>
    <property type="evidence" value="ECO:0007669"/>
    <property type="project" value="UniProtKB-KW"/>
</dbReference>
<dbReference type="Proteomes" id="UP000326354">
    <property type="component" value="Chromosome"/>
</dbReference>
<name>A0A5S9F3J5_UABAM</name>
<dbReference type="SMART" id="SM00670">
    <property type="entry name" value="PINc"/>
    <property type="match status" value="1"/>
</dbReference>
<keyword evidence="9" id="KW-1185">Reference proteome</keyword>
<proteinExistence type="predicted"/>
<gene>
    <name evidence="8" type="ORF">UABAM_01583</name>
</gene>
<dbReference type="EMBL" id="AP019860">
    <property type="protein sequence ID" value="BBM83232.1"/>
    <property type="molecule type" value="Genomic_DNA"/>
</dbReference>
<dbReference type="SUPFAM" id="SSF88723">
    <property type="entry name" value="PIN domain-like"/>
    <property type="match status" value="1"/>
</dbReference>
<keyword evidence="6" id="KW-1133">Transmembrane helix</keyword>
<dbReference type="KEGG" id="uam:UABAM_01583"/>
<feature type="transmembrane region" description="Helical" evidence="6">
    <location>
        <begin position="6"/>
        <end position="23"/>
    </location>
</feature>
<keyword evidence="4" id="KW-0378">Hydrolase</keyword>
<accession>A0A5S9F3J5</accession>
<dbReference type="PROSITE" id="PS50926">
    <property type="entry name" value="TRAM"/>
    <property type="match status" value="1"/>
</dbReference>
<dbReference type="PANTHER" id="PTHR11603">
    <property type="entry name" value="AAA FAMILY ATPASE"/>
    <property type="match status" value="1"/>
</dbReference>
<keyword evidence="3" id="KW-0540">Nuclease</keyword>
<dbReference type="Pfam" id="PF01938">
    <property type="entry name" value="TRAM"/>
    <property type="match status" value="1"/>
</dbReference>
<dbReference type="PANTHER" id="PTHR11603:SF147">
    <property type="entry name" value="MEMBRANE PROTEIN"/>
    <property type="match status" value="1"/>
</dbReference>
<evidence type="ECO:0000256" key="1">
    <source>
        <dbReference type="ARBA" id="ARBA00001946"/>
    </source>
</evidence>
<feature type="domain" description="TRAM" evidence="7">
    <location>
        <begin position="279"/>
        <end position="341"/>
    </location>
</feature>
<dbReference type="OrthoDB" id="9780734at2"/>
<evidence type="ECO:0000256" key="3">
    <source>
        <dbReference type="ARBA" id="ARBA00022722"/>
    </source>
</evidence>
<reference evidence="8 9" key="1">
    <citation type="submission" date="2019-08" db="EMBL/GenBank/DDBJ databases">
        <title>Complete genome sequence of Candidatus Uab amorphum.</title>
        <authorList>
            <person name="Shiratori T."/>
            <person name="Suzuki S."/>
            <person name="Kakizawa Y."/>
            <person name="Ishida K."/>
        </authorList>
    </citation>
    <scope>NUCLEOTIDE SEQUENCE [LARGE SCALE GENOMIC DNA]</scope>
    <source>
        <strain evidence="8 9">SRT547</strain>
    </source>
</reference>
<feature type="transmembrane region" description="Helical" evidence="6">
    <location>
        <begin position="110"/>
        <end position="128"/>
    </location>
</feature>
<evidence type="ECO:0000256" key="6">
    <source>
        <dbReference type="SAM" id="Phobius"/>
    </source>
</evidence>
<dbReference type="CDD" id="cd09877">
    <property type="entry name" value="PIN_YacL-like"/>
    <property type="match status" value="1"/>
</dbReference>
<dbReference type="AlphaFoldDB" id="A0A5S9F3J5"/>
<dbReference type="RefSeq" id="WP_151967442.1">
    <property type="nucleotide sequence ID" value="NZ_AP019860.1"/>
</dbReference>
<organism evidence="8 9">
    <name type="scientific">Uabimicrobium amorphum</name>
    <dbReference type="NCBI Taxonomy" id="2596890"/>
    <lineage>
        <taxon>Bacteria</taxon>
        <taxon>Pseudomonadati</taxon>
        <taxon>Planctomycetota</taxon>
        <taxon>Candidatus Uabimicrobiia</taxon>
        <taxon>Candidatus Uabimicrobiales</taxon>
        <taxon>Candidatus Uabimicrobiaceae</taxon>
        <taxon>Candidatus Uabimicrobium</taxon>
    </lineage>
</organism>
<dbReference type="GO" id="GO:0004518">
    <property type="term" value="F:nuclease activity"/>
    <property type="evidence" value="ECO:0007669"/>
    <property type="project" value="UniProtKB-KW"/>
</dbReference>
<evidence type="ECO:0000259" key="7">
    <source>
        <dbReference type="PROSITE" id="PS50926"/>
    </source>
</evidence>
<dbReference type="InterPro" id="IPR002792">
    <property type="entry name" value="TRAM_dom"/>
</dbReference>